<evidence type="ECO:0000256" key="2">
    <source>
        <dbReference type="RuleBase" id="RU000639"/>
    </source>
</evidence>
<comment type="function">
    <text evidence="2">Participates actively in the response to hyperosmotic and heat shock by preventing the aggregation of stress-denatured proteins, in association with DnaK and GrpE. It is the nucleotide exchange factor for DnaK and may function as a thermosensor. Unfolded proteins bind initially to DnaJ; upon interaction with the DnaJ-bound protein, DnaK hydrolyzes its bound ATP, resulting in the formation of a stable complex. GrpE releases ADP from DnaK; ATP binding to DnaK triggers the release of the substrate protein, thus completing the reaction cycle. Several rounds of ATP-dependent interactions between DnaJ, DnaK and GrpE are required for fully efficient folding.</text>
</comment>
<dbReference type="Pfam" id="PF01025">
    <property type="entry name" value="GrpE"/>
    <property type="match status" value="1"/>
</dbReference>
<evidence type="ECO:0000256" key="1">
    <source>
        <dbReference type="ARBA" id="ARBA00023186"/>
    </source>
</evidence>
<dbReference type="GO" id="GO:0051087">
    <property type="term" value="F:protein-folding chaperone binding"/>
    <property type="evidence" value="ECO:0007669"/>
    <property type="project" value="InterPro"/>
</dbReference>
<dbReference type="InterPro" id="IPR009012">
    <property type="entry name" value="GrpE_head"/>
</dbReference>
<proteinExistence type="inferred from homology"/>
<accession>A0A075I1P6</accession>
<comment type="similarity">
    <text evidence="3">Belongs to the GrpE family.</text>
</comment>
<dbReference type="InterPro" id="IPR000740">
    <property type="entry name" value="GrpE"/>
</dbReference>
<dbReference type="GO" id="GO:0000774">
    <property type="term" value="F:adenyl-nucleotide exchange factor activity"/>
    <property type="evidence" value="ECO:0007669"/>
    <property type="project" value="InterPro"/>
</dbReference>
<protein>
    <recommendedName>
        <fullName evidence="2">Protein GrpE</fullName>
    </recommendedName>
</protein>
<keyword evidence="1 2" id="KW-0143">Chaperone</keyword>
<dbReference type="PANTHER" id="PTHR21237:SF23">
    <property type="entry name" value="GRPE PROTEIN HOMOLOG, MITOCHONDRIAL"/>
    <property type="match status" value="1"/>
</dbReference>
<evidence type="ECO:0000256" key="3">
    <source>
        <dbReference type="RuleBase" id="RU004478"/>
    </source>
</evidence>
<dbReference type="AlphaFoldDB" id="A0A075I1P6"/>
<dbReference type="EMBL" id="KF901196">
    <property type="protein sequence ID" value="AIF21715.1"/>
    <property type="molecule type" value="Genomic_DNA"/>
</dbReference>
<gene>
    <name evidence="4" type="primary">GRPE</name>
</gene>
<dbReference type="Gene3D" id="2.30.22.10">
    <property type="entry name" value="Head domain of nucleotide exchange factor GrpE"/>
    <property type="match status" value="1"/>
</dbReference>
<name>A0A075I1P6_9ARCH</name>
<dbReference type="PROSITE" id="PS01071">
    <property type="entry name" value="GRPE"/>
    <property type="match status" value="1"/>
</dbReference>
<sequence>MNSLFSEYGVKPIDALGQIFDPNLHEAISIVEDPKLDEDTIIEEIAKGYIISGKILKYSKVCVSKK</sequence>
<dbReference type="PRINTS" id="PR00773">
    <property type="entry name" value="GRPEPROTEIN"/>
</dbReference>
<dbReference type="PANTHER" id="PTHR21237">
    <property type="entry name" value="GRPE PROTEIN"/>
    <property type="match status" value="1"/>
</dbReference>
<dbReference type="GO" id="GO:0006457">
    <property type="term" value="P:protein folding"/>
    <property type="evidence" value="ECO:0007669"/>
    <property type="project" value="InterPro"/>
</dbReference>
<keyword evidence="2 4" id="KW-0346">Stress response</keyword>
<dbReference type="GO" id="GO:0042803">
    <property type="term" value="F:protein homodimerization activity"/>
    <property type="evidence" value="ECO:0007669"/>
    <property type="project" value="InterPro"/>
</dbReference>
<organism evidence="4">
    <name type="scientific">uncultured marine thaumarchaeote SAT1000_06_A02</name>
    <dbReference type="NCBI Taxonomy" id="1456359"/>
    <lineage>
        <taxon>Archaea</taxon>
        <taxon>Nitrososphaerota</taxon>
        <taxon>environmental samples</taxon>
    </lineage>
</organism>
<dbReference type="SUPFAM" id="SSF51064">
    <property type="entry name" value="Head domain of nucleotide exchange factor GrpE"/>
    <property type="match status" value="1"/>
</dbReference>
<dbReference type="GO" id="GO:0051082">
    <property type="term" value="F:unfolded protein binding"/>
    <property type="evidence" value="ECO:0007669"/>
    <property type="project" value="TreeGrafter"/>
</dbReference>
<reference evidence="4" key="1">
    <citation type="journal article" date="2014" name="Genome Biol. Evol.">
        <title>Pangenome evidence for extensive interdomain horizontal transfer affecting lineage core and shell genes in uncultured planktonic thaumarchaeota and euryarchaeota.</title>
        <authorList>
            <person name="Deschamps P."/>
            <person name="Zivanovic Y."/>
            <person name="Moreira D."/>
            <person name="Rodriguez-Valera F."/>
            <person name="Lopez-Garcia P."/>
        </authorList>
    </citation>
    <scope>NUCLEOTIDE SEQUENCE</scope>
</reference>
<evidence type="ECO:0000313" key="4">
    <source>
        <dbReference type="EMBL" id="AIF21715.1"/>
    </source>
</evidence>